<reference evidence="4" key="1">
    <citation type="submission" date="2021-01" db="EMBL/GenBank/DDBJ databases">
        <title>Whole genome shotgun sequence of Planobispora takensis NBRC 109077.</title>
        <authorList>
            <person name="Komaki H."/>
            <person name="Tamura T."/>
        </authorList>
    </citation>
    <scope>NUCLEOTIDE SEQUENCE</scope>
    <source>
        <strain evidence="4">NBRC 109077</strain>
    </source>
</reference>
<evidence type="ECO:0000256" key="1">
    <source>
        <dbReference type="ARBA" id="ARBA00023186"/>
    </source>
</evidence>
<keyword evidence="3" id="KW-0472">Membrane</keyword>
<dbReference type="PROSITE" id="PS51257">
    <property type="entry name" value="PROKAR_LIPOPROTEIN"/>
    <property type="match status" value="1"/>
</dbReference>
<feature type="region of interest" description="Disordered" evidence="2">
    <location>
        <begin position="24"/>
        <end position="99"/>
    </location>
</feature>
<proteinExistence type="predicted"/>
<keyword evidence="5" id="KW-1185">Reference proteome</keyword>
<dbReference type="SUPFAM" id="SSF51064">
    <property type="entry name" value="Head domain of nucleotide exchange factor GrpE"/>
    <property type="match status" value="1"/>
</dbReference>
<dbReference type="AlphaFoldDB" id="A0A8J3SSQ1"/>
<evidence type="ECO:0000256" key="2">
    <source>
        <dbReference type="SAM" id="MobiDB-lite"/>
    </source>
</evidence>
<dbReference type="RefSeq" id="WP_203874376.1">
    <property type="nucleotide sequence ID" value="NZ_BOOK01000013.1"/>
</dbReference>
<protein>
    <recommendedName>
        <fullName evidence="6">GrpE protein</fullName>
    </recommendedName>
</protein>
<feature type="transmembrane region" description="Helical" evidence="3">
    <location>
        <begin position="108"/>
        <end position="129"/>
    </location>
</feature>
<dbReference type="InterPro" id="IPR009012">
    <property type="entry name" value="GrpE_head"/>
</dbReference>
<feature type="compositionally biased region" description="Pro residues" evidence="2">
    <location>
        <begin position="203"/>
        <end position="214"/>
    </location>
</feature>
<dbReference type="InterPro" id="IPR000740">
    <property type="entry name" value="GrpE"/>
</dbReference>
<dbReference type="Pfam" id="PF01025">
    <property type="entry name" value="GrpE"/>
    <property type="match status" value="1"/>
</dbReference>
<evidence type="ECO:0000313" key="4">
    <source>
        <dbReference type="EMBL" id="GIH99938.1"/>
    </source>
</evidence>
<feature type="compositionally biased region" description="Gly residues" evidence="2">
    <location>
        <begin position="25"/>
        <end position="37"/>
    </location>
</feature>
<feature type="region of interest" description="Disordered" evidence="2">
    <location>
        <begin position="137"/>
        <end position="243"/>
    </location>
</feature>
<dbReference type="PRINTS" id="PR00773">
    <property type="entry name" value="GRPEPROTEIN"/>
</dbReference>
<feature type="compositionally biased region" description="Pro residues" evidence="2">
    <location>
        <begin position="228"/>
        <end position="239"/>
    </location>
</feature>
<organism evidence="4 5">
    <name type="scientific">Planobispora takensis</name>
    <dbReference type="NCBI Taxonomy" id="1367882"/>
    <lineage>
        <taxon>Bacteria</taxon>
        <taxon>Bacillati</taxon>
        <taxon>Actinomycetota</taxon>
        <taxon>Actinomycetes</taxon>
        <taxon>Streptosporangiales</taxon>
        <taxon>Streptosporangiaceae</taxon>
        <taxon>Planobispora</taxon>
    </lineage>
</organism>
<sequence length="375" mass="37090">MRDRRVLPALLLLGGLALTGCGSVESGGGAAGPGGGAAATATLSSPPEPESRDKGAVRPLQPKDGPEEKSGGSGGSGAAQDPGGSGAAETAEEPVAGQSPGPFGLPPLLLALVLAALGIVVVVIGVLLWRRDRTAAPAAPAAWQGGPAGPVSSGPGTPAAGPGTPAGRPAPAGSGASPAQSAAAPPPAPPGSAPVAPSGSGAPPAPPGPAPSAPPSESATPPGASMSPQPPAAPHPGPDPLQDVLRQVAGSGISQALTQQVERLFADGTPRRETLVETCIDYWDQIAERHPQLAGTLLDGLNRAGVRQIVADGQRFDPRLHEAFGTEPTDRPELHDVVAETVKQGYADGDRVLRVPQVAVYRYEPPAAPQPEAAP</sequence>
<dbReference type="GO" id="GO:0051087">
    <property type="term" value="F:protein-folding chaperone binding"/>
    <property type="evidence" value="ECO:0007669"/>
    <property type="project" value="InterPro"/>
</dbReference>
<evidence type="ECO:0000313" key="5">
    <source>
        <dbReference type="Proteomes" id="UP000634476"/>
    </source>
</evidence>
<keyword evidence="1" id="KW-0143">Chaperone</keyword>
<accession>A0A8J3SSQ1</accession>
<feature type="compositionally biased region" description="Low complexity" evidence="2">
    <location>
        <begin position="215"/>
        <end position="227"/>
    </location>
</feature>
<dbReference type="Proteomes" id="UP000634476">
    <property type="component" value="Unassembled WGS sequence"/>
</dbReference>
<evidence type="ECO:0008006" key="6">
    <source>
        <dbReference type="Google" id="ProtNLM"/>
    </source>
</evidence>
<dbReference type="GO" id="GO:0006457">
    <property type="term" value="P:protein folding"/>
    <property type="evidence" value="ECO:0007669"/>
    <property type="project" value="InterPro"/>
</dbReference>
<feature type="compositionally biased region" description="Low complexity" evidence="2">
    <location>
        <begin position="137"/>
        <end position="183"/>
    </location>
</feature>
<dbReference type="GO" id="GO:0000774">
    <property type="term" value="F:adenyl-nucleotide exchange factor activity"/>
    <property type="evidence" value="ECO:0007669"/>
    <property type="project" value="InterPro"/>
</dbReference>
<feature type="compositionally biased region" description="Low complexity" evidence="2">
    <location>
        <begin position="193"/>
        <end position="202"/>
    </location>
</feature>
<keyword evidence="3" id="KW-1133">Transmembrane helix</keyword>
<gene>
    <name evidence="4" type="ORF">Pta02_19470</name>
</gene>
<evidence type="ECO:0000256" key="3">
    <source>
        <dbReference type="SAM" id="Phobius"/>
    </source>
</evidence>
<dbReference type="EMBL" id="BOOK01000013">
    <property type="protein sequence ID" value="GIH99938.1"/>
    <property type="molecule type" value="Genomic_DNA"/>
</dbReference>
<keyword evidence="3" id="KW-0812">Transmembrane</keyword>
<dbReference type="GO" id="GO:0042803">
    <property type="term" value="F:protein homodimerization activity"/>
    <property type="evidence" value="ECO:0007669"/>
    <property type="project" value="InterPro"/>
</dbReference>
<comment type="caution">
    <text evidence="4">The sequence shown here is derived from an EMBL/GenBank/DDBJ whole genome shotgun (WGS) entry which is preliminary data.</text>
</comment>
<name>A0A8J3SSQ1_9ACTN</name>
<dbReference type="Gene3D" id="2.30.22.10">
    <property type="entry name" value="Head domain of nucleotide exchange factor GrpE"/>
    <property type="match status" value="1"/>
</dbReference>